<evidence type="ECO:0000313" key="14">
    <source>
        <dbReference type="Proteomes" id="UP000321746"/>
    </source>
</evidence>
<keyword evidence="9 12" id="KW-1133">Transmembrane helix</keyword>
<feature type="transmembrane region" description="Helical" evidence="12">
    <location>
        <begin position="428"/>
        <end position="458"/>
    </location>
</feature>
<organism evidence="13 14">
    <name type="scientific">Acetobacter oeni</name>
    <dbReference type="NCBI Taxonomy" id="304077"/>
    <lineage>
        <taxon>Bacteria</taxon>
        <taxon>Pseudomonadati</taxon>
        <taxon>Pseudomonadota</taxon>
        <taxon>Alphaproteobacteria</taxon>
        <taxon>Acetobacterales</taxon>
        <taxon>Acetobacteraceae</taxon>
        <taxon>Acetobacter</taxon>
    </lineage>
</organism>
<evidence type="ECO:0000256" key="8">
    <source>
        <dbReference type="ARBA" id="ARBA00022982"/>
    </source>
</evidence>
<evidence type="ECO:0000256" key="3">
    <source>
        <dbReference type="ARBA" id="ARBA00022448"/>
    </source>
</evidence>
<evidence type="ECO:0000256" key="7">
    <source>
        <dbReference type="ARBA" id="ARBA00022723"/>
    </source>
</evidence>
<evidence type="ECO:0000256" key="2">
    <source>
        <dbReference type="ARBA" id="ARBA00009819"/>
    </source>
</evidence>
<dbReference type="GO" id="GO:0009055">
    <property type="term" value="F:electron transfer activity"/>
    <property type="evidence" value="ECO:0007669"/>
    <property type="project" value="UniProtKB-UniRule"/>
</dbReference>
<dbReference type="EMBL" id="BJYG01000094">
    <property type="protein sequence ID" value="GEN65344.1"/>
    <property type="molecule type" value="Genomic_DNA"/>
</dbReference>
<feature type="transmembrane region" description="Helical" evidence="12">
    <location>
        <begin position="35"/>
        <end position="59"/>
    </location>
</feature>
<dbReference type="GO" id="GO:0016682">
    <property type="term" value="F:oxidoreductase activity, acting on diphenols and related substances as donors, oxygen as acceptor"/>
    <property type="evidence" value="ECO:0007669"/>
    <property type="project" value="TreeGrafter"/>
</dbReference>
<comment type="subcellular location">
    <subcellularLocation>
        <location evidence="12">Cell inner membrane</location>
    </subcellularLocation>
    <subcellularLocation>
        <location evidence="1">Cell membrane</location>
        <topology evidence="1">Multi-pass membrane protein</topology>
    </subcellularLocation>
</comment>
<keyword evidence="10 12" id="KW-0408">Iron</keyword>
<keyword evidence="14" id="KW-1185">Reference proteome</keyword>
<keyword evidence="7 12" id="KW-0479">Metal-binding</keyword>
<feature type="transmembrane region" description="Helical" evidence="12">
    <location>
        <begin position="241"/>
        <end position="258"/>
    </location>
</feature>
<keyword evidence="6 12" id="KW-0812">Transmembrane</keyword>
<feature type="transmembrane region" description="Helical" evidence="12">
    <location>
        <begin position="149"/>
        <end position="168"/>
    </location>
</feature>
<evidence type="ECO:0000256" key="9">
    <source>
        <dbReference type="ARBA" id="ARBA00022989"/>
    </source>
</evidence>
<sequence length="497" mass="55399">MALAPTVLKISPTSKFGLGIVTPNATADFLGRLDFAWITTLHIIYPPLTIGLASLLFLAEWRWVATDREHWYRLVRFFERLFIVNFAAGVATGITMEMAFGILYGPFSQASGPFFGQVLGYETITAFMYEAGFIGLMIFGWGKIGRGMHLFATFNVALSSSLSAMWIMDANSWMQTPTGVELKDGYFQISDWLAALFNPDVILGFPHMLIAAIEVALCFVIAVSAWFVLCRRHAVLFQRSLKYALLALLVIAPLQIYLGDGLGLIVAQDQPAALAAMEGHYHTYNQDGSVDTSWEVVGWPNAKGDDMAWSITIPHVLSLLETHTWDGKVPGLDSVPPQNRPPVLVPFYAFRVMAAAGGAIMLLACWGAWLVLRGRFTVERIVRHRLFLWSAILCGFLPYIAIWCGWWVREVGRQPWLVYGLMRTEQGVSHMSVTAAALWLAGYIYFELIVWGSTWYFFAKVMRRGPDMDSPVVQGGNQHLGELDAPHDGAPSYVRPI</sequence>
<evidence type="ECO:0000256" key="11">
    <source>
        <dbReference type="ARBA" id="ARBA00023136"/>
    </source>
</evidence>
<evidence type="ECO:0000256" key="1">
    <source>
        <dbReference type="ARBA" id="ARBA00004651"/>
    </source>
</evidence>
<dbReference type="GO" id="GO:0005886">
    <property type="term" value="C:plasma membrane"/>
    <property type="evidence" value="ECO:0007669"/>
    <property type="project" value="UniProtKB-SubCell"/>
</dbReference>
<evidence type="ECO:0000313" key="13">
    <source>
        <dbReference type="EMBL" id="GEN65344.1"/>
    </source>
</evidence>
<protein>
    <submittedName>
        <fullName evidence="13">Cytochrome ubiquinol oxidase subunit I</fullName>
    </submittedName>
</protein>
<comment type="similarity">
    <text evidence="2 12">Belongs to the cytochrome ubiquinol oxidase subunit 1 family.</text>
</comment>
<dbReference type="Pfam" id="PF01654">
    <property type="entry name" value="Cyt_bd_oxida_I"/>
    <property type="match status" value="1"/>
</dbReference>
<dbReference type="OrthoDB" id="9807042at2"/>
<gene>
    <name evidence="13" type="primary">cydA</name>
    <name evidence="13" type="ORF">AOE01nite_35680</name>
</gene>
<keyword evidence="4 12" id="KW-1003">Cell membrane</keyword>
<dbReference type="InterPro" id="IPR002585">
    <property type="entry name" value="Cyt-d_ubiquinol_oxidase_su_1"/>
</dbReference>
<keyword evidence="11 12" id="KW-0472">Membrane</keyword>
<dbReference type="GO" id="GO:0046872">
    <property type="term" value="F:metal ion binding"/>
    <property type="evidence" value="ECO:0007669"/>
    <property type="project" value="UniProtKB-UniRule"/>
</dbReference>
<accession>A0A511XQY9</accession>
<dbReference type="GO" id="GO:0070069">
    <property type="term" value="C:cytochrome complex"/>
    <property type="evidence" value="ECO:0007669"/>
    <property type="project" value="UniProtKB-UniRule"/>
</dbReference>
<dbReference type="Proteomes" id="UP000321746">
    <property type="component" value="Unassembled WGS sequence"/>
</dbReference>
<name>A0A511XQY9_9PROT</name>
<keyword evidence="8 12" id="KW-0249">Electron transport</keyword>
<feature type="transmembrane region" description="Helical" evidence="12">
    <location>
        <begin position="124"/>
        <end position="142"/>
    </location>
</feature>
<feature type="transmembrane region" description="Helical" evidence="12">
    <location>
        <begin position="80"/>
        <end position="104"/>
    </location>
</feature>
<feature type="transmembrane region" description="Helical" evidence="12">
    <location>
        <begin position="386"/>
        <end position="408"/>
    </location>
</feature>
<keyword evidence="3 12" id="KW-0813">Transport</keyword>
<proteinExistence type="inferred from homology"/>
<dbReference type="PANTHER" id="PTHR30365">
    <property type="entry name" value="CYTOCHROME D UBIQUINOL OXIDASE"/>
    <property type="match status" value="1"/>
</dbReference>
<evidence type="ECO:0000256" key="6">
    <source>
        <dbReference type="ARBA" id="ARBA00022692"/>
    </source>
</evidence>
<evidence type="ECO:0000256" key="12">
    <source>
        <dbReference type="PIRNR" id="PIRNR006446"/>
    </source>
</evidence>
<dbReference type="AlphaFoldDB" id="A0A511XQY9"/>
<comment type="caution">
    <text evidence="13">The sequence shown here is derived from an EMBL/GenBank/DDBJ whole genome shotgun (WGS) entry which is preliminary data.</text>
</comment>
<dbReference type="GO" id="GO:0019646">
    <property type="term" value="P:aerobic electron transport chain"/>
    <property type="evidence" value="ECO:0007669"/>
    <property type="project" value="InterPro"/>
</dbReference>
<dbReference type="PANTHER" id="PTHR30365:SF14">
    <property type="entry name" value="CYTOCHROME BD MENAQUINOL OXIDASE SUBUNIT I-RELATED"/>
    <property type="match status" value="1"/>
</dbReference>
<evidence type="ECO:0000256" key="10">
    <source>
        <dbReference type="ARBA" id="ARBA00023004"/>
    </source>
</evidence>
<dbReference type="GO" id="GO:0020037">
    <property type="term" value="F:heme binding"/>
    <property type="evidence" value="ECO:0007669"/>
    <property type="project" value="TreeGrafter"/>
</dbReference>
<dbReference type="RefSeq" id="WP_146893011.1">
    <property type="nucleotide sequence ID" value="NZ_BJYG01000094.1"/>
</dbReference>
<evidence type="ECO:0000256" key="5">
    <source>
        <dbReference type="ARBA" id="ARBA00022617"/>
    </source>
</evidence>
<reference evidence="13 14" key="1">
    <citation type="submission" date="2019-07" db="EMBL/GenBank/DDBJ databases">
        <title>Whole genome shotgun sequence of Acetobacter oeni NBRC 105207.</title>
        <authorList>
            <person name="Hosoyama A."/>
            <person name="Uohara A."/>
            <person name="Ohji S."/>
            <person name="Ichikawa N."/>
        </authorList>
    </citation>
    <scope>NUCLEOTIDE SEQUENCE [LARGE SCALE GENOMIC DNA]</scope>
    <source>
        <strain evidence="13 14">NBRC 105207</strain>
    </source>
</reference>
<feature type="transmembrane region" description="Helical" evidence="12">
    <location>
        <begin position="208"/>
        <end position="229"/>
    </location>
</feature>
<evidence type="ECO:0000256" key="4">
    <source>
        <dbReference type="ARBA" id="ARBA00022475"/>
    </source>
</evidence>
<feature type="transmembrane region" description="Helical" evidence="12">
    <location>
        <begin position="348"/>
        <end position="374"/>
    </location>
</feature>
<keyword evidence="5 12" id="KW-0349">Heme</keyword>
<dbReference type="PIRSF" id="PIRSF006446">
    <property type="entry name" value="Cyt_quinol_oxidase_1"/>
    <property type="match status" value="1"/>
</dbReference>